<keyword evidence="5" id="KW-1185">Reference proteome</keyword>
<dbReference type="InterPro" id="IPR011990">
    <property type="entry name" value="TPR-like_helical_dom_sf"/>
</dbReference>
<name>A0A2N3NKP2_9PEZI</name>
<dbReference type="Gene3D" id="3.40.1090.10">
    <property type="entry name" value="Cytosolic phospholipase A2 catalytic domain"/>
    <property type="match status" value="1"/>
</dbReference>
<evidence type="ECO:0000256" key="1">
    <source>
        <dbReference type="ARBA" id="ARBA00023098"/>
    </source>
</evidence>
<dbReference type="CDD" id="cd07216">
    <property type="entry name" value="Pat17_PNPLA8_PNPLA9_like3"/>
    <property type="match status" value="1"/>
</dbReference>
<feature type="active site" description="Proton acceptor" evidence="2">
    <location>
        <position position="208"/>
    </location>
</feature>
<dbReference type="PANTHER" id="PTHR46082:SF6">
    <property type="entry name" value="AAA+ ATPASE DOMAIN-CONTAINING PROTEIN-RELATED"/>
    <property type="match status" value="1"/>
</dbReference>
<dbReference type="Pfam" id="PF13374">
    <property type="entry name" value="TPR_10"/>
    <property type="match status" value="2"/>
</dbReference>
<dbReference type="Gene3D" id="1.25.40.10">
    <property type="entry name" value="Tetratricopeptide repeat domain"/>
    <property type="match status" value="2"/>
</dbReference>
<feature type="domain" description="PNPLA" evidence="3">
    <location>
        <begin position="22"/>
        <end position="221"/>
    </location>
</feature>
<dbReference type="PROSITE" id="PS51635">
    <property type="entry name" value="PNPLA"/>
    <property type="match status" value="1"/>
</dbReference>
<dbReference type="Pfam" id="PF00931">
    <property type="entry name" value="NB-ARC"/>
    <property type="match status" value="1"/>
</dbReference>
<feature type="short sequence motif" description="DGA/G" evidence="2">
    <location>
        <begin position="208"/>
        <end position="210"/>
    </location>
</feature>
<gene>
    <name evidence="4" type="ORF">jhhlp_000330</name>
</gene>
<dbReference type="InterPro" id="IPR016035">
    <property type="entry name" value="Acyl_Trfase/lysoPLipase"/>
</dbReference>
<dbReference type="SUPFAM" id="SSF52151">
    <property type="entry name" value="FabD/lysophospholipase-like"/>
    <property type="match status" value="1"/>
</dbReference>
<feature type="short sequence motif" description="GXGXXG" evidence="2">
    <location>
        <begin position="26"/>
        <end position="31"/>
    </location>
</feature>
<dbReference type="InParanoid" id="A0A2N3NKP2"/>
<dbReference type="SUPFAM" id="SSF48452">
    <property type="entry name" value="TPR-like"/>
    <property type="match status" value="3"/>
</dbReference>
<protein>
    <recommendedName>
        <fullName evidence="3">PNPLA domain-containing protein</fullName>
    </recommendedName>
</protein>
<dbReference type="InterPro" id="IPR027417">
    <property type="entry name" value="P-loop_NTPase"/>
</dbReference>
<keyword evidence="2" id="KW-0378">Hydrolase</keyword>
<feature type="active site" description="Nucleophile" evidence="2">
    <location>
        <position position="60"/>
    </location>
</feature>
<dbReference type="Gene3D" id="3.40.50.300">
    <property type="entry name" value="P-loop containing nucleotide triphosphate hydrolases"/>
    <property type="match status" value="1"/>
</dbReference>
<proteinExistence type="predicted"/>
<dbReference type="InterPro" id="IPR019734">
    <property type="entry name" value="TPR_rpt"/>
</dbReference>
<dbReference type="Pfam" id="PF01734">
    <property type="entry name" value="Patatin"/>
    <property type="match status" value="1"/>
</dbReference>
<dbReference type="InterPro" id="IPR053137">
    <property type="entry name" value="NLR-like"/>
</dbReference>
<dbReference type="Pfam" id="PF13424">
    <property type="entry name" value="TPR_12"/>
    <property type="match status" value="3"/>
</dbReference>
<dbReference type="SMART" id="SM00028">
    <property type="entry name" value="TPR"/>
    <property type="match status" value="9"/>
</dbReference>
<dbReference type="GO" id="GO:0016787">
    <property type="term" value="F:hydrolase activity"/>
    <property type="evidence" value="ECO:0007669"/>
    <property type="project" value="UniProtKB-UniRule"/>
</dbReference>
<evidence type="ECO:0000313" key="5">
    <source>
        <dbReference type="Proteomes" id="UP000233524"/>
    </source>
</evidence>
<accession>A0A2N3NKP2</accession>
<dbReference type="GO" id="GO:0043531">
    <property type="term" value="F:ADP binding"/>
    <property type="evidence" value="ECO:0007669"/>
    <property type="project" value="InterPro"/>
</dbReference>
<comment type="caution">
    <text evidence="4">The sequence shown here is derived from an EMBL/GenBank/DDBJ whole genome shotgun (WGS) entry which is preliminary data.</text>
</comment>
<reference evidence="4 5" key="1">
    <citation type="journal article" date="2017" name="G3 (Bethesda)">
        <title>First Draft Genome Sequence of the Pathogenic Fungus Lomentospora prolificans (Formerly Scedosporium prolificans).</title>
        <authorList>
            <person name="Luo R."/>
            <person name="Zimin A."/>
            <person name="Workman R."/>
            <person name="Fan Y."/>
            <person name="Pertea G."/>
            <person name="Grossman N."/>
            <person name="Wear M.P."/>
            <person name="Jia B."/>
            <person name="Miller H."/>
            <person name="Casadevall A."/>
            <person name="Timp W."/>
            <person name="Zhang S.X."/>
            <person name="Salzberg S.L."/>
        </authorList>
    </citation>
    <scope>NUCLEOTIDE SEQUENCE [LARGE SCALE GENOMIC DNA]</scope>
    <source>
        <strain evidence="4 5">JHH-5317</strain>
    </source>
</reference>
<dbReference type="InterPro" id="IPR002641">
    <property type="entry name" value="PNPLA_dom"/>
</dbReference>
<keyword evidence="1 2" id="KW-0443">Lipid metabolism</keyword>
<organism evidence="4 5">
    <name type="scientific">Lomentospora prolificans</name>
    <dbReference type="NCBI Taxonomy" id="41688"/>
    <lineage>
        <taxon>Eukaryota</taxon>
        <taxon>Fungi</taxon>
        <taxon>Dikarya</taxon>
        <taxon>Ascomycota</taxon>
        <taxon>Pezizomycotina</taxon>
        <taxon>Sordariomycetes</taxon>
        <taxon>Hypocreomycetidae</taxon>
        <taxon>Microascales</taxon>
        <taxon>Microascaceae</taxon>
        <taxon>Lomentospora</taxon>
    </lineage>
</organism>
<dbReference type="STRING" id="41688.A0A2N3NKP2"/>
<dbReference type="SUPFAM" id="SSF52540">
    <property type="entry name" value="P-loop containing nucleoside triphosphate hydrolases"/>
    <property type="match status" value="1"/>
</dbReference>
<dbReference type="AlphaFoldDB" id="A0A2N3NKP2"/>
<dbReference type="VEuPathDB" id="FungiDB:jhhlp_000330"/>
<dbReference type="OrthoDB" id="5086500at2759"/>
<sequence length="1171" mass="130943">MANNQLSGSGPNPVDQSGLCLLSLDGGGVRGLSTLGILRHIMTQLKRKPCEVFDLIGGTSTGGVADVRRLIAIMLGRLEMDVDECITAYNELMKTVFEQKLHRFPSSATGKIQAQFDSMKLRDAIDEVIIRKGFSPEDPFNDGQPRGCRVVSFVCATSKERGGITRLRSYDLPEKPNISVTIREAALATSAATGFFDPVTIGARHFVDGALGANNPINEVEGEASDIWCSETGELKPLVKCIISIGTGNPGKRAVEDRLLRFLTKTLVAMTTETEETEKKFIGRWRGHFDQGRYYRFNVEHGLQDIGLAEYKEQGSIEQATFDYLDHQDRVFRVRDCIENLKEKKNWAGHDLPTVVENPHFVGRNELLEELIEKLFSSHSGQIIALFGLGGVGKTQVALQLAYWVKENRPDHSVFWVSALSYAAFEQSYAGIMKNVGLQWNGTEDPKATVQHYLSSKHTGKWFLVVDNADDQDLLFKSSEHQRSINDYLPSSNSGRILFTTRTTKVANSVAGGDSIRLLEMTGKEAKGFLSSSLLQKDQLKNEAIINDLLQELTYLPLAIKQASAYINENGIGIAEYLRLFRHQDQRNRAELISSDFHDKTRYNQKNAISITWQISFDQILKTDATAVELLEFITCIEPKAIPRSLLPIRGSEQQLSRAIGTLCGYSFLINRDDEVYDMHSLVHAATELWIMKRDAIQETRKSAIQHLASVFPSNDWNNREIWRQYLPHTLKALQKGKEVNINASLKLHYQIGSCLREDGRIREAIAQLEHVVAIRETTLAEDHPSRLTSQHHLAYAYQANGQVYDAIKLLKHIVAIRETTLAEDHPARLASQHQLACAYQANGQVYDAIKLLKHVVAIRETTLAEDHPSRLASQHQLAYAYQANGQVYDAIKLLKHVVAIRETTLAEDHPARLASQHQLAYAYQANGQVYDAIKLLKHVVAIRETTLAEDHPSRLASQHQLAYAYQANGQVYDAIKLLKHVVAIRETTLAEDHPSRLASQHQLACAYQANGQVYDAIKLLKHVVAIRETTLAEDHPDRLASQHQLACAYQANGQVHDVIKLLKHVVAIRETTLAEDHPDRLASQHQLACAYQANGQVHDVIKLLKHVVVIEENILADLLEHVVAICENTPTLHRNTILCAPMKPTARFAIQSSCSQGFLARPRYDSPAAS</sequence>
<feature type="short sequence motif" description="GXSXG" evidence="2">
    <location>
        <begin position="58"/>
        <end position="62"/>
    </location>
</feature>
<dbReference type="GO" id="GO:0016042">
    <property type="term" value="P:lipid catabolic process"/>
    <property type="evidence" value="ECO:0007669"/>
    <property type="project" value="UniProtKB-UniRule"/>
</dbReference>
<evidence type="ECO:0000259" key="3">
    <source>
        <dbReference type="PROSITE" id="PS51635"/>
    </source>
</evidence>
<dbReference type="EMBL" id="NLAX01000002">
    <property type="protein sequence ID" value="PKS12989.1"/>
    <property type="molecule type" value="Genomic_DNA"/>
</dbReference>
<evidence type="ECO:0000256" key="2">
    <source>
        <dbReference type="PROSITE-ProRule" id="PRU01161"/>
    </source>
</evidence>
<evidence type="ECO:0000313" key="4">
    <source>
        <dbReference type="EMBL" id="PKS12989.1"/>
    </source>
</evidence>
<dbReference type="GO" id="GO:0046486">
    <property type="term" value="P:glycerolipid metabolic process"/>
    <property type="evidence" value="ECO:0007669"/>
    <property type="project" value="UniProtKB-ARBA"/>
</dbReference>
<keyword evidence="2" id="KW-0442">Lipid degradation</keyword>
<dbReference type="Proteomes" id="UP000233524">
    <property type="component" value="Unassembled WGS sequence"/>
</dbReference>
<dbReference type="InterPro" id="IPR002182">
    <property type="entry name" value="NB-ARC"/>
</dbReference>
<dbReference type="PANTHER" id="PTHR46082">
    <property type="entry name" value="ATP/GTP-BINDING PROTEIN-RELATED"/>
    <property type="match status" value="1"/>
</dbReference>